<accession>A0ACC1I6M1</accession>
<name>A0ACC1I6M1_9FUNG</name>
<evidence type="ECO:0000313" key="2">
    <source>
        <dbReference type="Proteomes" id="UP001150581"/>
    </source>
</evidence>
<comment type="caution">
    <text evidence="1">The sequence shown here is derived from an EMBL/GenBank/DDBJ whole genome shotgun (WGS) entry which is preliminary data.</text>
</comment>
<reference evidence="1" key="1">
    <citation type="submission" date="2022-07" db="EMBL/GenBank/DDBJ databases">
        <title>Phylogenomic reconstructions and comparative analyses of Kickxellomycotina fungi.</title>
        <authorList>
            <person name="Reynolds N.K."/>
            <person name="Stajich J.E."/>
            <person name="Barry K."/>
            <person name="Grigoriev I.V."/>
            <person name="Crous P."/>
            <person name="Smith M.E."/>
        </authorList>
    </citation>
    <scope>NUCLEOTIDE SEQUENCE</scope>
    <source>
        <strain evidence="1">Benny 63K</strain>
    </source>
</reference>
<dbReference type="EMBL" id="JANBPG010001709">
    <property type="protein sequence ID" value="KAJ1888643.1"/>
    <property type="molecule type" value="Genomic_DNA"/>
</dbReference>
<feature type="non-terminal residue" evidence="1">
    <location>
        <position position="1"/>
    </location>
</feature>
<keyword evidence="2" id="KW-1185">Reference proteome</keyword>
<evidence type="ECO:0000313" key="1">
    <source>
        <dbReference type="EMBL" id="KAJ1888643.1"/>
    </source>
</evidence>
<organism evidence="1 2">
    <name type="scientific">Kickxella alabastrina</name>
    <dbReference type="NCBI Taxonomy" id="61397"/>
    <lineage>
        <taxon>Eukaryota</taxon>
        <taxon>Fungi</taxon>
        <taxon>Fungi incertae sedis</taxon>
        <taxon>Zoopagomycota</taxon>
        <taxon>Kickxellomycotina</taxon>
        <taxon>Kickxellomycetes</taxon>
        <taxon>Kickxellales</taxon>
        <taxon>Kickxellaceae</taxon>
        <taxon>Kickxella</taxon>
    </lineage>
</organism>
<proteinExistence type="predicted"/>
<protein>
    <submittedName>
        <fullName evidence="1">Uncharacterized protein</fullName>
    </submittedName>
</protein>
<dbReference type="Proteomes" id="UP001150581">
    <property type="component" value="Unassembled WGS sequence"/>
</dbReference>
<sequence length="396" mass="41760">NAEEEREFLRMYPRSRSNSRRDGANEAAGANSALSTIVNRTRQQQQKKQPQQPHSASKGGSANPNDLVSKLQAIGLDPSGGAGGQPQDVGANASALPLDPAIIMARKSVKPSETSPTAAGSMAASFQTQAQDQNQAQAQNQAYAAGGADGASAFRSPLPVPVPAVHGQGTNGASRANAPPSPVLHPAPSPFPPSTIATPLPGQALQGISPNAAYMAQMQQFWHPQMGNAPVPRSAHASPAPMAYAMHPAMHVFPQLVMGHPGAPHTPQPHVQNMQMAPVQLMPGMPMLPPQHQQHQQQPADSPEPAATSVAQNLAEQLVSLVRQRMTSVHPAGESGAAPTAEPAPVAQQAALPPSALKMQRDYCREWLIRVIRADDELVDAFAQRFPPPIFAQQNQ</sequence>
<gene>
    <name evidence="1" type="ORF">LPJ66_008465</name>
</gene>